<dbReference type="RefSeq" id="WP_103787773.1">
    <property type="nucleotide sequence ID" value="NZ_PQVF01000002.1"/>
</dbReference>
<gene>
    <name evidence="1" type="ORF">C3K47_03735</name>
</gene>
<dbReference type="EMBL" id="PQVF01000002">
    <property type="protein sequence ID" value="POY38516.1"/>
    <property type="molecule type" value="Genomic_DNA"/>
</dbReference>
<sequence length="237" mass="26387">MKTLAKTITVVSIATLTAVGTTKLDLNTYAGSAEKNNKTSIDIYFPQEEFLLNKTQYLNEVTVHAYSSNRINSLIEFKPDLTLDVDVTALVTAESLSKQIKFAPMQPVVETEPVAGEEAYLTELIRFKPTENEVSDLELNALIQFVPDEIDSNPVTEPLSIDQLVKFTPSILNNETIVEPMSALDELIKFTPSTALYQGEIVEPQSISDLVKFQPSNWENELVEEPVTDCNTELVNK</sequence>
<name>A0A2S5A7L1_9SPHI</name>
<keyword evidence="2" id="KW-1185">Reference proteome</keyword>
<evidence type="ECO:0000313" key="2">
    <source>
        <dbReference type="Proteomes" id="UP000236893"/>
    </source>
</evidence>
<accession>A0A2S5A7L1</accession>
<dbReference type="AlphaFoldDB" id="A0A2S5A7L1"/>
<dbReference type="OrthoDB" id="802449at2"/>
<proteinExistence type="predicted"/>
<comment type="caution">
    <text evidence="1">The sequence shown here is derived from an EMBL/GenBank/DDBJ whole genome shotgun (WGS) entry which is preliminary data.</text>
</comment>
<protein>
    <submittedName>
        <fullName evidence="1">Uncharacterized protein</fullName>
    </submittedName>
</protein>
<organism evidence="1 2">
    <name type="scientific">Solitalea longa</name>
    <dbReference type="NCBI Taxonomy" id="2079460"/>
    <lineage>
        <taxon>Bacteria</taxon>
        <taxon>Pseudomonadati</taxon>
        <taxon>Bacteroidota</taxon>
        <taxon>Sphingobacteriia</taxon>
        <taxon>Sphingobacteriales</taxon>
        <taxon>Sphingobacteriaceae</taxon>
        <taxon>Solitalea</taxon>
    </lineage>
</organism>
<dbReference type="Proteomes" id="UP000236893">
    <property type="component" value="Unassembled WGS sequence"/>
</dbReference>
<evidence type="ECO:0000313" key="1">
    <source>
        <dbReference type="EMBL" id="POY38516.1"/>
    </source>
</evidence>
<reference evidence="1 2" key="1">
    <citation type="submission" date="2018-01" db="EMBL/GenBank/DDBJ databases">
        <authorList>
            <person name="Gaut B.S."/>
            <person name="Morton B.R."/>
            <person name="Clegg M.T."/>
            <person name="Duvall M.R."/>
        </authorList>
    </citation>
    <scope>NUCLEOTIDE SEQUENCE [LARGE SCALE GENOMIC DNA]</scope>
    <source>
        <strain evidence="1 2">HR-AV</strain>
    </source>
</reference>